<proteinExistence type="predicted"/>
<dbReference type="RefSeq" id="WP_072979889.1">
    <property type="nucleotide sequence ID" value="NZ_FQXT01000001.1"/>
</dbReference>
<gene>
    <name evidence="2" type="ORF">DSM01_2040</name>
</gene>
<keyword evidence="1" id="KW-0472">Membrane</keyword>
<dbReference type="EMBL" id="QOVN01000004">
    <property type="protein sequence ID" value="RXG28579.1"/>
    <property type="molecule type" value="Genomic_DNA"/>
</dbReference>
<keyword evidence="3" id="KW-1185">Reference proteome</keyword>
<keyword evidence="1" id="KW-0812">Transmembrane</keyword>
<evidence type="ECO:0000313" key="3">
    <source>
        <dbReference type="Proteomes" id="UP000290037"/>
    </source>
</evidence>
<reference evidence="2 3" key="1">
    <citation type="submission" date="2018-07" db="EMBL/GenBank/DDBJ databases">
        <title>Leeuwenhoekiella genomics.</title>
        <authorList>
            <person name="Tahon G."/>
            <person name="Willems A."/>
        </authorList>
    </citation>
    <scope>NUCLEOTIDE SEQUENCE [LARGE SCALE GENOMIC DNA]</scope>
    <source>
        <strain evidence="2 3">LMG 24856</strain>
    </source>
</reference>
<comment type="caution">
    <text evidence="2">The sequence shown here is derived from an EMBL/GenBank/DDBJ whole genome shotgun (WGS) entry which is preliminary data.</text>
</comment>
<dbReference type="Proteomes" id="UP000290037">
    <property type="component" value="Unassembled WGS sequence"/>
</dbReference>
<protein>
    <submittedName>
        <fullName evidence="2">Uncharacterized protein</fullName>
    </submittedName>
</protein>
<evidence type="ECO:0000256" key="1">
    <source>
        <dbReference type="SAM" id="Phobius"/>
    </source>
</evidence>
<accession>A0ABY0D1G4</accession>
<organism evidence="2 3">
    <name type="scientific">Leeuwenhoekiella palythoae</name>
    <dbReference type="NCBI Taxonomy" id="573501"/>
    <lineage>
        <taxon>Bacteria</taxon>
        <taxon>Pseudomonadati</taxon>
        <taxon>Bacteroidota</taxon>
        <taxon>Flavobacteriia</taxon>
        <taxon>Flavobacteriales</taxon>
        <taxon>Flavobacteriaceae</taxon>
        <taxon>Leeuwenhoekiella</taxon>
    </lineage>
</organism>
<keyword evidence="1" id="KW-1133">Transmembrane helix</keyword>
<feature type="transmembrane region" description="Helical" evidence="1">
    <location>
        <begin position="6"/>
        <end position="26"/>
    </location>
</feature>
<evidence type="ECO:0000313" key="2">
    <source>
        <dbReference type="EMBL" id="RXG28579.1"/>
    </source>
</evidence>
<name>A0ABY0D1G4_9FLAO</name>
<sequence length="167" mass="18535">MKLNMILVFAVVVGAVAVPYILFILFGSNTKKLSTFFKTEATKQNLAFDKTEQWASRIIGIDLKNNVLFYAQLVQEQIVHKAVDLSTISRVNLLEDLQTKRIDGKVSSTLENLTLELIPQNSGAPILLNFYDSLIDSAQNFEMKRASAWKSDIQNALTAKQAAVVAA</sequence>